<keyword evidence="1" id="KW-0472">Membrane</keyword>
<evidence type="ECO:0000256" key="1">
    <source>
        <dbReference type="SAM" id="Phobius"/>
    </source>
</evidence>
<reference evidence="2" key="1">
    <citation type="journal article" date="2014" name="Int. J. Syst. Evol. Microbiol.">
        <title>Complete genome sequence of Corynebacterium casei LMG S-19264T (=DSM 44701T), isolated from a smear-ripened cheese.</title>
        <authorList>
            <consortium name="US DOE Joint Genome Institute (JGI-PGF)"/>
            <person name="Walter F."/>
            <person name="Albersmeier A."/>
            <person name="Kalinowski J."/>
            <person name="Ruckert C."/>
        </authorList>
    </citation>
    <scope>NUCLEOTIDE SEQUENCE</scope>
    <source>
        <strain evidence="2">CGMCC 1.12153</strain>
    </source>
</reference>
<reference evidence="2" key="2">
    <citation type="submission" date="2020-09" db="EMBL/GenBank/DDBJ databases">
        <authorList>
            <person name="Sun Q."/>
            <person name="Zhou Y."/>
        </authorList>
    </citation>
    <scope>NUCLEOTIDE SEQUENCE</scope>
    <source>
        <strain evidence="2">CGMCC 1.12153</strain>
    </source>
</reference>
<dbReference type="Proteomes" id="UP000660110">
    <property type="component" value="Unassembled WGS sequence"/>
</dbReference>
<feature type="transmembrane region" description="Helical" evidence="1">
    <location>
        <begin position="67"/>
        <end position="91"/>
    </location>
</feature>
<accession>A0A917B774</accession>
<dbReference type="EMBL" id="BMEL01000002">
    <property type="protein sequence ID" value="GGF22360.1"/>
    <property type="molecule type" value="Genomic_DNA"/>
</dbReference>
<keyword evidence="1" id="KW-0812">Transmembrane</keyword>
<sequence length="94" mass="10637">MRRIFSIVSVISTLLGLSMIISISNSGNLYETLTFETKGTAFIVFFNLYNFLGFLFACLAERNKYRILLFICSIAMLLVSLILTFVGVYGFQEP</sequence>
<keyword evidence="1" id="KW-1133">Transmembrane helix</keyword>
<proteinExistence type="predicted"/>
<gene>
    <name evidence="2" type="ORF">GCM10010954_21490</name>
</gene>
<comment type="caution">
    <text evidence="2">The sequence shown here is derived from an EMBL/GenBank/DDBJ whole genome shotgun (WGS) entry which is preliminary data.</text>
</comment>
<keyword evidence="3" id="KW-1185">Reference proteome</keyword>
<evidence type="ECO:0000313" key="2">
    <source>
        <dbReference type="EMBL" id="GGF22360.1"/>
    </source>
</evidence>
<evidence type="ECO:0000313" key="3">
    <source>
        <dbReference type="Proteomes" id="UP000660110"/>
    </source>
</evidence>
<protein>
    <submittedName>
        <fullName evidence="2">Uncharacterized protein</fullName>
    </submittedName>
</protein>
<organism evidence="2 3">
    <name type="scientific">Halobacillus andaensis</name>
    <dbReference type="NCBI Taxonomy" id="1176239"/>
    <lineage>
        <taxon>Bacteria</taxon>
        <taxon>Bacillati</taxon>
        <taxon>Bacillota</taxon>
        <taxon>Bacilli</taxon>
        <taxon>Bacillales</taxon>
        <taxon>Bacillaceae</taxon>
        <taxon>Halobacillus</taxon>
    </lineage>
</organism>
<dbReference type="AlphaFoldDB" id="A0A917B774"/>
<feature type="transmembrane region" description="Helical" evidence="1">
    <location>
        <begin position="42"/>
        <end position="60"/>
    </location>
</feature>
<name>A0A917B774_HALAA</name>